<name>A0A835YT77_9STRA</name>
<evidence type="ECO:0000313" key="1">
    <source>
        <dbReference type="EMBL" id="KAG5180990.1"/>
    </source>
</evidence>
<dbReference type="AlphaFoldDB" id="A0A835YT77"/>
<keyword evidence="2" id="KW-1185">Reference proteome</keyword>
<sequence>MRTLGAAICMVAAAGAFVLPGGMRMSAQPRKAAVTRRDAILAGGLAIAGAVSTAAAPAHAASTIPGGDRLLNGYKQLTYLLDNWDKETTSCDANGKCDRKPDNVRRYLGLRSTTDPLFQIERVLDKAQAYIDDPDDSDKYIEAAETFQSTQSMANSMAFTSSFGEYNPGGGKDQVDKYLEESRKQVVLCQQALGDIVQILKLQ</sequence>
<comment type="caution">
    <text evidence="1">The sequence shown here is derived from an EMBL/GenBank/DDBJ whole genome shotgun (WGS) entry which is preliminary data.</text>
</comment>
<dbReference type="OrthoDB" id="200159at2759"/>
<protein>
    <submittedName>
        <fullName evidence="1">Uncharacterized protein</fullName>
    </submittedName>
</protein>
<dbReference type="Proteomes" id="UP000664859">
    <property type="component" value="Unassembled WGS sequence"/>
</dbReference>
<reference evidence="1" key="1">
    <citation type="submission" date="2021-02" db="EMBL/GenBank/DDBJ databases">
        <title>First Annotated Genome of the Yellow-green Alga Tribonema minus.</title>
        <authorList>
            <person name="Mahan K.M."/>
        </authorList>
    </citation>
    <scope>NUCLEOTIDE SEQUENCE</scope>
    <source>
        <strain evidence="1">UTEX B ZZ1240</strain>
    </source>
</reference>
<gene>
    <name evidence="1" type="ORF">JKP88DRAFT_200103</name>
</gene>
<accession>A0A835YT77</accession>
<proteinExistence type="predicted"/>
<evidence type="ECO:0000313" key="2">
    <source>
        <dbReference type="Proteomes" id="UP000664859"/>
    </source>
</evidence>
<organism evidence="1 2">
    <name type="scientific">Tribonema minus</name>
    <dbReference type="NCBI Taxonomy" id="303371"/>
    <lineage>
        <taxon>Eukaryota</taxon>
        <taxon>Sar</taxon>
        <taxon>Stramenopiles</taxon>
        <taxon>Ochrophyta</taxon>
        <taxon>PX clade</taxon>
        <taxon>Xanthophyceae</taxon>
        <taxon>Tribonematales</taxon>
        <taxon>Tribonemataceae</taxon>
        <taxon>Tribonema</taxon>
    </lineage>
</organism>
<dbReference type="EMBL" id="JAFCMP010000346">
    <property type="protein sequence ID" value="KAG5180990.1"/>
    <property type="molecule type" value="Genomic_DNA"/>
</dbReference>